<gene>
    <name evidence="2" type="ORF">ACFPN6_29965</name>
</gene>
<evidence type="ECO:0000259" key="1">
    <source>
        <dbReference type="Pfam" id="PF13577"/>
    </source>
</evidence>
<dbReference type="InterPro" id="IPR032710">
    <property type="entry name" value="NTF2-like_dom_sf"/>
</dbReference>
<dbReference type="Proteomes" id="UP001596156">
    <property type="component" value="Unassembled WGS sequence"/>
</dbReference>
<accession>A0ABW0DIY1</accession>
<dbReference type="RefSeq" id="WP_344643645.1">
    <property type="nucleotide sequence ID" value="NZ_BAAASS010000005.1"/>
</dbReference>
<dbReference type="InterPro" id="IPR037401">
    <property type="entry name" value="SnoaL-like"/>
</dbReference>
<proteinExistence type="predicted"/>
<reference evidence="3" key="1">
    <citation type="journal article" date="2019" name="Int. J. Syst. Evol. Microbiol.">
        <title>The Global Catalogue of Microorganisms (GCM) 10K type strain sequencing project: providing services to taxonomists for standard genome sequencing and annotation.</title>
        <authorList>
            <consortium name="The Broad Institute Genomics Platform"/>
            <consortium name="The Broad Institute Genome Sequencing Center for Infectious Disease"/>
            <person name="Wu L."/>
            <person name="Ma J."/>
        </authorList>
    </citation>
    <scope>NUCLEOTIDE SEQUENCE [LARGE SCALE GENOMIC DNA]</scope>
    <source>
        <strain evidence="3">CCM 8479</strain>
    </source>
</reference>
<keyword evidence="3" id="KW-1185">Reference proteome</keyword>
<sequence>MTTQTDHTEISMLISRFFRVLDERKFEGDWARSYFTDDVRTVTPIGASDGIEAMEHTSEALERYARTQHIASDVLVDVEAVSGRAGASWNAPMTHVHHDTTLQSRGEDANPLLTVGGYYEAELRRMREGRRISRMSVRAIWTTGEPPVLPPEIQPTPAE</sequence>
<dbReference type="Gene3D" id="3.10.450.50">
    <property type="match status" value="1"/>
</dbReference>
<feature type="domain" description="SnoaL-like" evidence="1">
    <location>
        <begin position="5"/>
        <end position="135"/>
    </location>
</feature>
<dbReference type="SUPFAM" id="SSF54427">
    <property type="entry name" value="NTF2-like"/>
    <property type="match status" value="1"/>
</dbReference>
<organism evidence="2 3">
    <name type="scientific">Streptomyces fimbriatus</name>
    <dbReference type="NCBI Taxonomy" id="68197"/>
    <lineage>
        <taxon>Bacteria</taxon>
        <taxon>Bacillati</taxon>
        <taxon>Actinomycetota</taxon>
        <taxon>Actinomycetes</taxon>
        <taxon>Kitasatosporales</taxon>
        <taxon>Streptomycetaceae</taxon>
        <taxon>Streptomyces</taxon>
    </lineage>
</organism>
<evidence type="ECO:0000313" key="3">
    <source>
        <dbReference type="Proteomes" id="UP001596156"/>
    </source>
</evidence>
<evidence type="ECO:0000313" key="2">
    <source>
        <dbReference type="EMBL" id="MFC5228720.1"/>
    </source>
</evidence>
<comment type="caution">
    <text evidence="2">The sequence shown here is derived from an EMBL/GenBank/DDBJ whole genome shotgun (WGS) entry which is preliminary data.</text>
</comment>
<dbReference type="Pfam" id="PF13577">
    <property type="entry name" value="SnoaL_4"/>
    <property type="match status" value="1"/>
</dbReference>
<name>A0ABW0DIY1_STRFI</name>
<dbReference type="EMBL" id="JBHSKL010000044">
    <property type="protein sequence ID" value="MFC5228720.1"/>
    <property type="molecule type" value="Genomic_DNA"/>
</dbReference>
<protein>
    <submittedName>
        <fullName evidence="2">Nuclear transport factor 2 family protein</fullName>
    </submittedName>
</protein>